<evidence type="ECO:0000256" key="1">
    <source>
        <dbReference type="SAM" id="Phobius"/>
    </source>
</evidence>
<sequence length="346" mass="36361">MMAGQSSILRRQRGVSLVELMIGITLGLLLLTALASLYYANTMSRSELTKSSEQIENGRYALELIRRDAELAGFFGAGGIAKGATPTNPQPVPCATSPASLGFSTSPSVTLPLAVTGFAPGTVVPCLTDVAAGSEIVVMRRVATVPSAAPAAGVPYLQVSSCPDDGVSFVFDASAPAFNMRTKACDPTVLAPLRQAVVRIFYLSACDLCSNGGDGIPTLKMAELVNSAFQSQSLAQGIQDMHVVYGVDLDNNGSADCYVDDPGANNAAACTSVPGYDWSVPLTNWSNVTTMRVSVLARTLQRSMGQVDNRTYDLGRATASGPFNDGYKRHVYSTVARLVNVAGTRE</sequence>
<organism evidence="2 3">
    <name type="scientific">Cupriavidus numazuensis</name>
    <dbReference type="NCBI Taxonomy" id="221992"/>
    <lineage>
        <taxon>Bacteria</taxon>
        <taxon>Pseudomonadati</taxon>
        <taxon>Pseudomonadota</taxon>
        <taxon>Betaproteobacteria</taxon>
        <taxon>Burkholderiales</taxon>
        <taxon>Burkholderiaceae</taxon>
        <taxon>Cupriavidus</taxon>
    </lineage>
</organism>
<gene>
    <name evidence="2" type="ORF">LMG26411_06854</name>
</gene>
<dbReference type="InterPro" id="IPR012902">
    <property type="entry name" value="N_methyl_site"/>
</dbReference>
<keyword evidence="1" id="KW-1133">Transmembrane helix</keyword>
<proteinExistence type="predicted"/>
<dbReference type="EMBL" id="CAJPVI010000062">
    <property type="protein sequence ID" value="CAG2159628.1"/>
    <property type="molecule type" value="Genomic_DNA"/>
</dbReference>
<keyword evidence="1" id="KW-0472">Membrane</keyword>
<dbReference type="Pfam" id="PF16074">
    <property type="entry name" value="PilW"/>
    <property type="match status" value="1"/>
</dbReference>
<dbReference type="Proteomes" id="UP000672657">
    <property type="component" value="Unassembled WGS sequence"/>
</dbReference>
<dbReference type="PROSITE" id="PS00409">
    <property type="entry name" value="PROKAR_NTER_METHYL"/>
    <property type="match status" value="1"/>
</dbReference>
<dbReference type="InterPro" id="IPR032092">
    <property type="entry name" value="PilW"/>
</dbReference>
<evidence type="ECO:0000313" key="2">
    <source>
        <dbReference type="EMBL" id="CAG2159628.1"/>
    </source>
</evidence>
<evidence type="ECO:0008006" key="4">
    <source>
        <dbReference type="Google" id="ProtNLM"/>
    </source>
</evidence>
<comment type="caution">
    <text evidence="2">The sequence shown here is derived from an EMBL/GenBank/DDBJ whole genome shotgun (WGS) entry which is preliminary data.</text>
</comment>
<name>A0ABM8TT96_9BURK</name>
<evidence type="ECO:0000313" key="3">
    <source>
        <dbReference type="Proteomes" id="UP000672657"/>
    </source>
</evidence>
<reference evidence="2 3" key="1">
    <citation type="submission" date="2021-03" db="EMBL/GenBank/DDBJ databases">
        <authorList>
            <person name="Peeters C."/>
        </authorList>
    </citation>
    <scope>NUCLEOTIDE SEQUENCE [LARGE SCALE GENOMIC DNA]</scope>
    <source>
        <strain evidence="2 3">LMG 26411</strain>
    </source>
</reference>
<keyword evidence="1" id="KW-0812">Transmembrane</keyword>
<protein>
    <recommendedName>
        <fullName evidence="4">Type IV pilus assembly protein PilW</fullName>
    </recommendedName>
</protein>
<accession>A0ABM8TT96</accession>
<feature type="transmembrane region" description="Helical" evidence="1">
    <location>
        <begin position="20"/>
        <end position="40"/>
    </location>
</feature>
<keyword evidence="3" id="KW-1185">Reference proteome</keyword>
<dbReference type="Pfam" id="PF07963">
    <property type="entry name" value="N_methyl"/>
    <property type="match status" value="1"/>
</dbReference>